<protein>
    <recommendedName>
        <fullName evidence="7">Cystatin domain-containing protein</fullName>
    </recommendedName>
</protein>
<comment type="subcellular location">
    <subcellularLocation>
        <location evidence="1">Cytoplasm</location>
    </subcellularLocation>
</comment>
<evidence type="ECO:0000256" key="3">
    <source>
        <dbReference type="ARBA" id="ARBA00022490"/>
    </source>
</evidence>
<keyword evidence="3" id="KW-0963">Cytoplasm</keyword>
<dbReference type="InterPro" id="IPR001713">
    <property type="entry name" value="Prot_inh_stefin"/>
</dbReference>
<evidence type="ECO:0000259" key="7">
    <source>
        <dbReference type="SMART" id="SM00043"/>
    </source>
</evidence>
<sequence length="131" mass="14935">MPGLDGFSAEFYQTFKEELITILLKLFHKIETEETLPNSFYEARPATAQVQGVADRVKAQLKEETNDKYEEFEAVVYKTQVVAGVNYFIKVDVGGGCFTHIKVFKDLSGKNNLELTGYQTNKTENDELTYF</sequence>
<dbReference type="PANTHER" id="PTHR11414">
    <property type="entry name" value="CYSTATIN FAMILY MEMBER"/>
    <property type="match status" value="1"/>
</dbReference>
<keyword evidence="9" id="KW-1185">Reference proteome</keyword>
<dbReference type="PANTHER" id="PTHR11414:SF25">
    <property type="entry name" value="2010005H15RIK PROTEIN-RELATED"/>
    <property type="match status" value="1"/>
</dbReference>
<organism evidence="8 9">
    <name type="scientific">Mus spicilegus</name>
    <name type="common">Mound-building mouse</name>
    <dbReference type="NCBI Taxonomy" id="10103"/>
    <lineage>
        <taxon>Eukaryota</taxon>
        <taxon>Metazoa</taxon>
        <taxon>Chordata</taxon>
        <taxon>Craniata</taxon>
        <taxon>Vertebrata</taxon>
        <taxon>Euteleostomi</taxon>
        <taxon>Mammalia</taxon>
        <taxon>Eutheria</taxon>
        <taxon>Euarchontoglires</taxon>
        <taxon>Glires</taxon>
        <taxon>Rodentia</taxon>
        <taxon>Myomorpha</taxon>
        <taxon>Muroidea</taxon>
        <taxon>Muridae</taxon>
        <taxon>Murinae</taxon>
        <taxon>Mus</taxon>
        <taxon>Mus</taxon>
    </lineage>
</organism>
<dbReference type="Pfam" id="PF00031">
    <property type="entry name" value="Cystatin"/>
    <property type="match status" value="1"/>
</dbReference>
<name>A0A8C6GR24_MUSSI</name>
<evidence type="ECO:0000256" key="6">
    <source>
        <dbReference type="ARBA" id="ARBA00056152"/>
    </source>
</evidence>
<dbReference type="Proteomes" id="UP000694415">
    <property type="component" value="Unplaced"/>
</dbReference>
<proteinExistence type="inferred from homology"/>
<reference evidence="8" key="2">
    <citation type="submission" date="2025-09" db="UniProtKB">
        <authorList>
            <consortium name="Ensembl"/>
        </authorList>
    </citation>
    <scope>IDENTIFICATION</scope>
</reference>
<dbReference type="FunFam" id="3.10.450.10:FF:000001">
    <property type="entry name" value="Cystatin-A"/>
    <property type="match status" value="1"/>
</dbReference>
<evidence type="ECO:0000256" key="1">
    <source>
        <dbReference type="ARBA" id="ARBA00004496"/>
    </source>
</evidence>
<dbReference type="PROSITE" id="PS00287">
    <property type="entry name" value="CYSTATIN"/>
    <property type="match status" value="1"/>
</dbReference>
<dbReference type="Ensembl" id="ENSMSIT00000011946.1">
    <property type="protein sequence ID" value="ENSMSIP00000009395.1"/>
    <property type="gene ID" value="ENSMSIG00000008288.1"/>
</dbReference>
<dbReference type="GeneTree" id="ENSGT00940000155717"/>
<dbReference type="GO" id="GO:0004869">
    <property type="term" value="F:cysteine-type endopeptidase inhibitor activity"/>
    <property type="evidence" value="ECO:0007669"/>
    <property type="project" value="UniProtKB-KW"/>
</dbReference>
<dbReference type="GO" id="GO:0005829">
    <property type="term" value="C:cytosol"/>
    <property type="evidence" value="ECO:0007669"/>
    <property type="project" value="TreeGrafter"/>
</dbReference>
<dbReference type="InterPro" id="IPR000010">
    <property type="entry name" value="Cystatin_dom"/>
</dbReference>
<dbReference type="SUPFAM" id="SSF54403">
    <property type="entry name" value="Cystatin/monellin"/>
    <property type="match status" value="1"/>
</dbReference>
<accession>A0A8C6GR24</accession>
<evidence type="ECO:0000313" key="8">
    <source>
        <dbReference type="Ensembl" id="ENSMSIP00000009395.1"/>
    </source>
</evidence>
<evidence type="ECO:0000256" key="2">
    <source>
        <dbReference type="ARBA" id="ARBA00009403"/>
    </source>
</evidence>
<evidence type="ECO:0000256" key="4">
    <source>
        <dbReference type="ARBA" id="ARBA00022690"/>
    </source>
</evidence>
<keyword evidence="4" id="KW-0646">Protease inhibitor</keyword>
<comment type="similarity">
    <text evidence="2">Belongs to the cystatin family.</text>
</comment>
<dbReference type="Gene3D" id="3.10.450.10">
    <property type="match status" value="1"/>
</dbReference>
<comment type="function">
    <text evidence="6">This is an intracellular thiol proteinase inhibitor.</text>
</comment>
<reference evidence="8" key="1">
    <citation type="submission" date="2025-08" db="UniProtKB">
        <authorList>
            <consortium name="Ensembl"/>
        </authorList>
    </citation>
    <scope>IDENTIFICATION</scope>
</reference>
<dbReference type="AlphaFoldDB" id="A0A8C6GR24"/>
<evidence type="ECO:0000313" key="9">
    <source>
        <dbReference type="Proteomes" id="UP000694415"/>
    </source>
</evidence>
<evidence type="ECO:0000256" key="5">
    <source>
        <dbReference type="ARBA" id="ARBA00022704"/>
    </source>
</evidence>
<dbReference type="PRINTS" id="PR00295">
    <property type="entry name" value="STEFINA"/>
</dbReference>
<feature type="domain" description="Cystatin" evidence="7">
    <location>
        <begin position="35"/>
        <end position="131"/>
    </location>
</feature>
<keyword evidence="5" id="KW-0789">Thiol protease inhibitor</keyword>
<dbReference type="InterPro" id="IPR046350">
    <property type="entry name" value="Cystatin_sf"/>
</dbReference>
<dbReference type="SMART" id="SM00043">
    <property type="entry name" value="CY"/>
    <property type="match status" value="1"/>
</dbReference>
<dbReference type="CDD" id="cd00042">
    <property type="entry name" value="CY"/>
    <property type="match status" value="1"/>
</dbReference>
<dbReference type="InterPro" id="IPR018073">
    <property type="entry name" value="Prot_inh_cystat_CS"/>
</dbReference>